<keyword evidence="3" id="KW-1185">Reference proteome</keyword>
<dbReference type="InterPro" id="IPR052897">
    <property type="entry name" value="Sec-Metab_Biosynth_Hydrolase"/>
</dbReference>
<name>A0A7K0DVF3_9NOCA</name>
<dbReference type="PANTHER" id="PTHR37017:SF11">
    <property type="entry name" value="ESTERASE_LIPASE_THIOESTERASE DOMAIN-CONTAINING PROTEIN"/>
    <property type="match status" value="1"/>
</dbReference>
<protein>
    <recommendedName>
        <fullName evidence="1">AB hydrolase-1 domain-containing protein</fullName>
    </recommendedName>
</protein>
<dbReference type="Gene3D" id="3.40.50.1820">
    <property type="entry name" value="alpha/beta hydrolase"/>
    <property type="match status" value="1"/>
</dbReference>
<dbReference type="GO" id="GO:0003824">
    <property type="term" value="F:catalytic activity"/>
    <property type="evidence" value="ECO:0007669"/>
    <property type="project" value="UniProtKB-ARBA"/>
</dbReference>
<evidence type="ECO:0000313" key="2">
    <source>
        <dbReference type="EMBL" id="MQY28814.1"/>
    </source>
</evidence>
<accession>A0A7K0DVF3</accession>
<dbReference type="Pfam" id="PF12697">
    <property type="entry name" value="Abhydrolase_6"/>
    <property type="match status" value="1"/>
</dbReference>
<organism evidence="2 3">
    <name type="scientific">Nocardia aurantia</name>
    <dbReference type="NCBI Taxonomy" id="2585199"/>
    <lineage>
        <taxon>Bacteria</taxon>
        <taxon>Bacillati</taxon>
        <taxon>Actinomycetota</taxon>
        <taxon>Actinomycetes</taxon>
        <taxon>Mycobacteriales</taxon>
        <taxon>Nocardiaceae</taxon>
        <taxon>Nocardia</taxon>
    </lineage>
</organism>
<dbReference type="EMBL" id="WEGI01000009">
    <property type="protein sequence ID" value="MQY28814.1"/>
    <property type="molecule type" value="Genomic_DNA"/>
</dbReference>
<dbReference type="PANTHER" id="PTHR37017">
    <property type="entry name" value="AB HYDROLASE-1 DOMAIN-CONTAINING PROTEIN-RELATED"/>
    <property type="match status" value="1"/>
</dbReference>
<dbReference type="SUPFAM" id="SSF53474">
    <property type="entry name" value="alpha/beta-Hydrolases"/>
    <property type="match status" value="1"/>
</dbReference>
<evidence type="ECO:0000259" key="1">
    <source>
        <dbReference type="Pfam" id="PF12697"/>
    </source>
</evidence>
<evidence type="ECO:0000313" key="3">
    <source>
        <dbReference type="Proteomes" id="UP000431401"/>
    </source>
</evidence>
<dbReference type="AlphaFoldDB" id="A0A7K0DVF3"/>
<feature type="domain" description="AB hydrolase-1" evidence="1">
    <location>
        <begin position="6"/>
        <end position="214"/>
    </location>
</feature>
<dbReference type="InterPro" id="IPR000073">
    <property type="entry name" value="AB_hydrolase_1"/>
</dbReference>
<gene>
    <name evidence="2" type="ORF">NRB56_43980</name>
</gene>
<dbReference type="InterPro" id="IPR029058">
    <property type="entry name" value="AB_hydrolase_fold"/>
</dbReference>
<reference evidence="2 3" key="1">
    <citation type="submission" date="2019-10" db="EMBL/GenBank/DDBJ databases">
        <title>Nocardia macrotermitis sp. nov. and Nocardia aurantia sp. nov., isolated from the gut of fungus growing-termite Macrotermes natalensis.</title>
        <authorList>
            <person name="Benndorf R."/>
            <person name="Schwitalla J."/>
            <person name="Martin K."/>
            <person name="De Beer W."/>
            <person name="Kaster A.-K."/>
            <person name="Vollmers J."/>
            <person name="Poulsen M."/>
            <person name="Beemelmanns C."/>
        </authorList>
    </citation>
    <scope>NUCLEOTIDE SEQUENCE [LARGE SCALE GENOMIC DNA]</scope>
    <source>
        <strain evidence="2 3">RB56</strain>
    </source>
</reference>
<dbReference type="Proteomes" id="UP000431401">
    <property type="component" value="Unassembled WGS sequence"/>
</dbReference>
<proteinExistence type="predicted"/>
<comment type="caution">
    <text evidence="2">The sequence shown here is derived from an EMBL/GenBank/DDBJ whole genome shotgun (WGS) entry which is preliminary data.</text>
</comment>
<sequence>MNPDPILFLSGAGLPAWIWDDVRADLPGESVVAAYPKRGDARSADYAAAALEQVPAGSFTIVAHSIGGVVASRIVTTAPERVTGVLGVAASFPAAGASFLTGLPAPQRVLVGLIMRVAGTRPPEKAIRSTLCAGLDEEVTGHIVAEFAPESRHLYQDAVTPRTFPAHTGFVVTTEDRQMATALQYRYATELGSGFRRELPTGHLPMLQDPAALAGIVREFTTGGR</sequence>
<dbReference type="OrthoDB" id="3249793at2"/>